<accession>A0A8J3KQB8</accession>
<evidence type="ECO:0000256" key="1">
    <source>
        <dbReference type="SAM" id="MobiDB-lite"/>
    </source>
</evidence>
<dbReference type="AlphaFoldDB" id="A0A8J3KQB8"/>
<reference evidence="2 3" key="1">
    <citation type="submission" date="2021-01" db="EMBL/GenBank/DDBJ databases">
        <title>Whole genome shotgun sequence of Catellatospora citrea NBRC 14495.</title>
        <authorList>
            <person name="Komaki H."/>
            <person name="Tamura T."/>
        </authorList>
    </citation>
    <scope>NUCLEOTIDE SEQUENCE [LARGE SCALE GENOMIC DNA]</scope>
    <source>
        <strain evidence="2 3">NBRC 14495</strain>
    </source>
</reference>
<dbReference type="EMBL" id="BONH01000025">
    <property type="protein sequence ID" value="GIG00085.1"/>
    <property type="molecule type" value="Genomic_DNA"/>
</dbReference>
<feature type="compositionally biased region" description="Basic and acidic residues" evidence="1">
    <location>
        <begin position="1"/>
        <end position="10"/>
    </location>
</feature>
<dbReference type="Gene3D" id="3.10.180.10">
    <property type="entry name" value="2,3-Dihydroxybiphenyl 1,2-Dioxygenase, domain 1"/>
    <property type="match status" value="1"/>
</dbReference>
<sequence length="269" mass="29662">MTGHNAEAKAAKGKAQNMNEATSPPTETTVPLLPCVSADDTLAFYQALGFQVTWRQTKPYLYLAFKLGGFDLHFKNPPQGLDPSEENSGGCLVLVDAIAPYHAAFTQAMRQAYGKVLATGLPRLTRYRPGASRFTLMDPSGNSIIFIQRDEPEEVEYGGSKKLEGLARVLDNARIYREFKNDDRAAYRALTSGLRKHRDQAAPIDRALALAALIELAVAMDEPAKIETYASELRTIELTESERERVDAELRTAADLDIWLTAEPTADGR</sequence>
<proteinExistence type="predicted"/>
<dbReference type="InterPro" id="IPR029068">
    <property type="entry name" value="Glyas_Bleomycin-R_OHBP_Dase"/>
</dbReference>
<gene>
    <name evidence="2" type="ORF">Cci01nite_51780</name>
</gene>
<protein>
    <submittedName>
        <fullName evidence="2">Uncharacterized protein</fullName>
    </submittedName>
</protein>
<comment type="caution">
    <text evidence="2">The sequence shown here is derived from an EMBL/GenBank/DDBJ whole genome shotgun (WGS) entry which is preliminary data.</text>
</comment>
<dbReference type="Proteomes" id="UP000659904">
    <property type="component" value="Unassembled WGS sequence"/>
</dbReference>
<dbReference type="SUPFAM" id="SSF54593">
    <property type="entry name" value="Glyoxalase/Bleomycin resistance protein/Dihydroxybiphenyl dioxygenase"/>
    <property type="match status" value="1"/>
</dbReference>
<name>A0A8J3KQB8_9ACTN</name>
<organism evidence="2 3">
    <name type="scientific">Catellatospora citrea</name>
    <dbReference type="NCBI Taxonomy" id="53366"/>
    <lineage>
        <taxon>Bacteria</taxon>
        <taxon>Bacillati</taxon>
        <taxon>Actinomycetota</taxon>
        <taxon>Actinomycetes</taxon>
        <taxon>Micromonosporales</taxon>
        <taxon>Micromonosporaceae</taxon>
        <taxon>Catellatospora</taxon>
    </lineage>
</organism>
<feature type="compositionally biased region" description="Polar residues" evidence="1">
    <location>
        <begin position="16"/>
        <end position="27"/>
    </location>
</feature>
<keyword evidence="3" id="KW-1185">Reference proteome</keyword>
<evidence type="ECO:0000313" key="2">
    <source>
        <dbReference type="EMBL" id="GIG00085.1"/>
    </source>
</evidence>
<feature type="region of interest" description="Disordered" evidence="1">
    <location>
        <begin position="1"/>
        <end position="27"/>
    </location>
</feature>
<evidence type="ECO:0000313" key="3">
    <source>
        <dbReference type="Proteomes" id="UP000659904"/>
    </source>
</evidence>